<accession>A0ABD0KLC2</accession>
<protein>
    <submittedName>
        <fullName evidence="1">Uncharacterized protein</fullName>
    </submittedName>
</protein>
<proteinExistence type="predicted"/>
<gene>
    <name evidence="1" type="ORF">BaRGS_00020778</name>
</gene>
<dbReference type="AlphaFoldDB" id="A0ABD0KLC2"/>
<dbReference type="Proteomes" id="UP001519460">
    <property type="component" value="Unassembled WGS sequence"/>
</dbReference>
<dbReference type="EMBL" id="JACVVK020000156">
    <property type="protein sequence ID" value="KAK7488033.1"/>
    <property type="molecule type" value="Genomic_DNA"/>
</dbReference>
<evidence type="ECO:0000313" key="1">
    <source>
        <dbReference type="EMBL" id="KAK7488033.1"/>
    </source>
</evidence>
<name>A0ABD0KLC2_9CAEN</name>
<keyword evidence="2" id="KW-1185">Reference proteome</keyword>
<reference evidence="1 2" key="1">
    <citation type="journal article" date="2023" name="Sci. Data">
        <title>Genome assembly of the Korean intertidal mud-creeper Batillaria attramentaria.</title>
        <authorList>
            <person name="Patra A.K."/>
            <person name="Ho P.T."/>
            <person name="Jun S."/>
            <person name="Lee S.J."/>
            <person name="Kim Y."/>
            <person name="Won Y.J."/>
        </authorList>
    </citation>
    <scope>NUCLEOTIDE SEQUENCE [LARGE SCALE GENOMIC DNA]</scope>
    <source>
        <strain evidence="1">Wonlab-2016</strain>
    </source>
</reference>
<comment type="caution">
    <text evidence="1">The sequence shown here is derived from an EMBL/GenBank/DDBJ whole genome shotgun (WGS) entry which is preliminary data.</text>
</comment>
<organism evidence="1 2">
    <name type="scientific">Batillaria attramentaria</name>
    <dbReference type="NCBI Taxonomy" id="370345"/>
    <lineage>
        <taxon>Eukaryota</taxon>
        <taxon>Metazoa</taxon>
        <taxon>Spiralia</taxon>
        <taxon>Lophotrochozoa</taxon>
        <taxon>Mollusca</taxon>
        <taxon>Gastropoda</taxon>
        <taxon>Caenogastropoda</taxon>
        <taxon>Sorbeoconcha</taxon>
        <taxon>Cerithioidea</taxon>
        <taxon>Batillariidae</taxon>
        <taxon>Batillaria</taxon>
    </lineage>
</organism>
<sequence>MSLDLDAKTHSVNYVGEAEGCYGAPTARCRRQTLEQDGKKAVVFTTLEVFLRRPTKLMGSVWRHRLSAAHTYNNDVSS</sequence>
<evidence type="ECO:0000313" key="2">
    <source>
        <dbReference type="Proteomes" id="UP001519460"/>
    </source>
</evidence>